<proteinExistence type="predicted"/>
<accession>A0A8H7S2U6</accession>
<sequence length="132" mass="15032">MSCLKKTQQQQTPSQQQQQQKDEENEKQARSHVTIDQTHNIDKFIVGWYYFISNKKSIQETQASLNREEKQFPILSLVLVSNILPFLDNNGALSGDVSHSVGDTIKTIERATASLLNEVMKYKNASISTFKN</sequence>
<reference evidence="2 3" key="1">
    <citation type="submission" date="2020-12" db="EMBL/GenBank/DDBJ databases">
        <title>Metabolic potential, ecology and presence of endohyphal bacteria is reflected in genomic diversity of Mucoromycotina.</title>
        <authorList>
            <person name="Muszewska A."/>
            <person name="Okrasinska A."/>
            <person name="Steczkiewicz K."/>
            <person name="Drgas O."/>
            <person name="Orlowska M."/>
            <person name="Perlinska-Lenart U."/>
            <person name="Aleksandrzak-Piekarczyk T."/>
            <person name="Szatraj K."/>
            <person name="Zielenkiewicz U."/>
            <person name="Pilsyk S."/>
            <person name="Malc E."/>
            <person name="Mieczkowski P."/>
            <person name="Kruszewska J.S."/>
            <person name="Biernat P."/>
            <person name="Pawlowska J."/>
        </authorList>
    </citation>
    <scope>NUCLEOTIDE SEQUENCE [LARGE SCALE GENOMIC DNA]</scope>
    <source>
        <strain evidence="2 3">CBS 142.35</strain>
    </source>
</reference>
<dbReference type="AlphaFoldDB" id="A0A8H7S2U6"/>
<evidence type="ECO:0000256" key="1">
    <source>
        <dbReference type="SAM" id="MobiDB-lite"/>
    </source>
</evidence>
<evidence type="ECO:0000313" key="3">
    <source>
        <dbReference type="Proteomes" id="UP000646827"/>
    </source>
</evidence>
<organism evidence="2 3">
    <name type="scientific">Circinella minor</name>
    <dbReference type="NCBI Taxonomy" id="1195481"/>
    <lineage>
        <taxon>Eukaryota</taxon>
        <taxon>Fungi</taxon>
        <taxon>Fungi incertae sedis</taxon>
        <taxon>Mucoromycota</taxon>
        <taxon>Mucoromycotina</taxon>
        <taxon>Mucoromycetes</taxon>
        <taxon>Mucorales</taxon>
        <taxon>Lichtheimiaceae</taxon>
        <taxon>Circinella</taxon>
    </lineage>
</organism>
<feature type="compositionally biased region" description="Basic and acidic residues" evidence="1">
    <location>
        <begin position="20"/>
        <end position="29"/>
    </location>
</feature>
<gene>
    <name evidence="2" type="ORF">INT45_011490</name>
</gene>
<feature type="region of interest" description="Disordered" evidence="1">
    <location>
        <begin position="1"/>
        <end position="33"/>
    </location>
</feature>
<keyword evidence="3" id="KW-1185">Reference proteome</keyword>
<evidence type="ECO:0000313" key="2">
    <source>
        <dbReference type="EMBL" id="KAG2220486.1"/>
    </source>
</evidence>
<dbReference type="EMBL" id="JAEPRB010000139">
    <property type="protein sequence ID" value="KAG2220486.1"/>
    <property type="molecule type" value="Genomic_DNA"/>
</dbReference>
<feature type="compositionally biased region" description="Low complexity" evidence="1">
    <location>
        <begin position="8"/>
        <end position="19"/>
    </location>
</feature>
<comment type="caution">
    <text evidence="2">The sequence shown here is derived from an EMBL/GenBank/DDBJ whole genome shotgun (WGS) entry which is preliminary data.</text>
</comment>
<dbReference type="Proteomes" id="UP000646827">
    <property type="component" value="Unassembled WGS sequence"/>
</dbReference>
<name>A0A8H7S2U6_9FUNG</name>
<protein>
    <submittedName>
        <fullName evidence="2">Uncharacterized protein</fullName>
    </submittedName>
</protein>